<dbReference type="RefSeq" id="WP_236077369.1">
    <property type="nucleotide sequence ID" value="NZ_CAJNAS010000050.1"/>
</dbReference>
<comment type="caution">
    <text evidence="2">The sequence shown here is derived from an EMBL/GenBank/DDBJ whole genome shotgun (WGS) entry which is preliminary data.</text>
</comment>
<gene>
    <name evidence="2" type="ORF">R70211_07653</name>
</gene>
<evidence type="ECO:0000313" key="3">
    <source>
        <dbReference type="Proteomes" id="UP000675121"/>
    </source>
</evidence>
<dbReference type="Pfam" id="PF13452">
    <property type="entry name" value="FAS1_DH_region"/>
    <property type="match status" value="1"/>
</dbReference>
<dbReference type="AlphaFoldDB" id="A0A9N8R4G6"/>
<reference evidence="2" key="1">
    <citation type="submission" date="2021-02" db="EMBL/GenBank/DDBJ databases">
        <authorList>
            <person name="Vanwijnsberghe S."/>
        </authorList>
    </citation>
    <scope>NUCLEOTIDE SEQUENCE</scope>
    <source>
        <strain evidence="2">R-70211</strain>
    </source>
</reference>
<protein>
    <recommendedName>
        <fullName evidence="1">FAS1-like dehydratase domain-containing protein</fullName>
    </recommendedName>
</protein>
<dbReference type="InterPro" id="IPR029069">
    <property type="entry name" value="HotDog_dom_sf"/>
</dbReference>
<dbReference type="Proteomes" id="UP000675121">
    <property type="component" value="Unassembled WGS sequence"/>
</dbReference>
<accession>A0A9N8R4G6</accession>
<name>A0A9N8R4G6_9BURK</name>
<dbReference type="Gene3D" id="3.10.129.10">
    <property type="entry name" value="Hotdog Thioesterase"/>
    <property type="match status" value="1"/>
</dbReference>
<proteinExistence type="predicted"/>
<dbReference type="InterPro" id="IPR016709">
    <property type="entry name" value="HadA-like"/>
</dbReference>
<dbReference type="EMBL" id="CAJNAS010000050">
    <property type="protein sequence ID" value="CAE6969035.1"/>
    <property type="molecule type" value="Genomic_DNA"/>
</dbReference>
<dbReference type="SUPFAM" id="SSF54637">
    <property type="entry name" value="Thioesterase/thiol ester dehydrase-isomerase"/>
    <property type="match status" value="1"/>
</dbReference>
<organism evidence="2 3">
    <name type="scientific">Paraburkholderia domus</name>
    <dbReference type="NCBI Taxonomy" id="2793075"/>
    <lineage>
        <taxon>Bacteria</taxon>
        <taxon>Pseudomonadati</taxon>
        <taxon>Pseudomonadota</taxon>
        <taxon>Betaproteobacteria</taxon>
        <taxon>Burkholderiales</taxon>
        <taxon>Burkholderiaceae</taxon>
        <taxon>Paraburkholderia</taxon>
    </lineage>
</organism>
<dbReference type="PIRSF" id="PIRSF018072">
    <property type="entry name" value="UCP018072"/>
    <property type="match status" value="1"/>
</dbReference>
<dbReference type="CDD" id="cd03441">
    <property type="entry name" value="R_hydratase_like"/>
    <property type="match status" value="1"/>
</dbReference>
<sequence length="153" mass="17182">MYIDRAKALLVEIAPMSFDVERGRLRFFAKTIGLTDPIYFNVEAARRAGHRDLPVPPTFLGHSLELELPDPLGWLKAVGGDLTKTTHAEQAFVYHAMAYAGDRLVLHRRIVDAYTKKNGTLEFVVKQTDVKRGQETLAEILSVIALRHPEAKT</sequence>
<dbReference type="InterPro" id="IPR039569">
    <property type="entry name" value="FAS1-like_DH_region"/>
</dbReference>
<keyword evidence="3" id="KW-1185">Reference proteome</keyword>
<evidence type="ECO:0000313" key="2">
    <source>
        <dbReference type="EMBL" id="CAE6969035.1"/>
    </source>
</evidence>
<feature type="domain" description="FAS1-like dehydratase" evidence="1">
    <location>
        <begin position="12"/>
        <end position="131"/>
    </location>
</feature>
<evidence type="ECO:0000259" key="1">
    <source>
        <dbReference type="Pfam" id="PF13452"/>
    </source>
</evidence>